<dbReference type="Gene3D" id="3.40.50.300">
    <property type="entry name" value="P-loop containing nucleotide triphosphate hydrolases"/>
    <property type="match status" value="1"/>
</dbReference>
<keyword evidence="14" id="KW-1185">Reference proteome</keyword>
<feature type="transmembrane region" description="Helical" evidence="10">
    <location>
        <begin position="254"/>
        <end position="277"/>
    </location>
</feature>
<proteinExistence type="predicted"/>
<dbReference type="GO" id="GO:0016887">
    <property type="term" value="F:ATP hydrolysis activity"/>
    <property type="evidence" value="ECO:0007669"/>
    <property type="project" value="InterPro"/>
</dbReference>
<evidence type="ECO:0000256" key="2">
    <source>
        <dbReference type="ARBA" id="ARBA00022448"/>
    </source>
</evidence>
<dbReference type="SUPFAM" id="SSF52540">
    <property type="entry name" value="P-loop containing nucleoside triphosphate hydrolases"/>
    <property type="match status" value="1"/>
</dbReference>
<feature type="transmembrane region" description="Helical" evidence="10">
    <location>
        <begin position="71"/>
        <end position="93"/>
    </location>
</feature>
<feature type="domain" description="ABC transporter" evidence="11">
    <location>
        <begin position="343"/>
        <end position="577"/>
    </location>
</feature>
<evidence type="ECO:0000256" key="7">
    <source>
        <dbReference type="ARBA" id="ARBA00022840"/>
    </source>
</evidence>
<evidence type="ECO:0000256" key="4">
    <source>
        <dbReference type="ARBA" id="ARBA00022519"/>
    </source>
</evidence>
<evidence type="ECO:0000256" key="5">
    <source>
        <dbReference type="ARBA" id="ARBA00022692"/>
    </source>
</evidence>
<protein>
    <submittedName>
        <fullName evidence="13">Multidrug ABC transporter permease</fullName>
    </submittedName>
</protein>
<dbReference type="Gene3D" id="1.20.1560.10">
    <property type="entry name" value="ABC transporter type 1, transmembrane domain"/>
    <property type="match status" value="1"/>
</dbReference>
<evidence type="ECO:0000313" key="13">
    <source>
        <dbReference type="EMBL" id="GIF23077.1"/>
    </source>
</evidence>
<evidence type="ECO:0000256" key="1">
    <source>
        <dbReference type="ARBA" id="ARBA00004651"/>
    </source>
</evidence>
<keyword evidence="3" id="KW-1003">Cell membrane</keyword>
<evidence type="ECO:0000256" key="8">
    <source>
        <dbReference type="ARBA" id="ARBA00022989"/>
    </source>
</evidence>
<dbReference type="SUPFAM" id="SSF90123">
    <property type="entry name" value="ABC transporter transmembrane region"/>
    <property type="match status" value="1"/>
</dbReference>
<dbReference type="PANTHER" id="PTHR43394">
    <property type="entry name" value="ATP-DEPENDENT PERMEASE MDL1, MITOCHONDRIAL"/>
    <property type="match status" value="1"/>
</dbReference>
<evidence type="ECO:0000259" key="12">
    <source>
        <dbReference type="PROSITE" id="PS50929"/>
    </source>
</evidence>
<dbReference type="FunFam" id="3.40.50.300:FF:001001">
    <property type="entry name" value="Multidrug ABC transporter ATP-binding protein"/>
    <property type="match status" value="1"/>
</dbReference>
<dbReference type="GO" id="GO:0005886">
    <property type="term" value="C:plasma membrane"/>
    <property type="evidence" value="ECO:0007669"/>
    <property type="project" value="UniProtKB-SubCell"/>
</dbReference>
<dbReference type="PANTHER" id="PTHR43394:SF1">
    <property type="entry name" value="ATP-BINDING CASSETTE SUB-FAMILY B MEMBER 10, MITOCHONDRIAL"/>
    <property type="match status" value="1"/>
</dbReference>
<feature type="transmembrane region" description="Helical" evidence="10">
    <location>
        <begin position="27"/>
        <end position="51"/>
    </location>
</feature>
<keyword evidence="7" id="KW-0067">ATP-binding</keyword>
<dbReference type="GO" id="GO:0015421">
    <property type="term" value="F:ABC-type oligopeptide transporter activity"/>
    <property type="evidence" value="ECO:0007669"/>
    <property type="project" value="TreeGrafter"/>
</dbReference>
<evidence type="ECO:0000259" key="11">
    <source>
        <dbReference type="PROSITE" id="PS50893"/>
    </source>
</evidence>
<dbReference type="Proteomes" id="UP000623608">
    <property type="component" value="Unassembled WGS sequence"/>
</dbReference>
<comment type="caution">
    <text evidence="13">The sequence shown here is derived from an EMBL/GenBank/DDBJ whole genome shotgun (WGS) entry which is preliminary data.</text>
</comment>
<reference evidence="13" key="1">
    <citation type="submission" date="2021-01" db="EMBL/GenBank/DDBJ databases">
        <title>Whole genome shotgun sequence of Actinoplanes tereljensis NBRC 105297.</title>
        <authorList>
            <person name="Komaki H."/>
            <person name="Tamura T."/>
        </authorList>
    </citation>
    <scope>NUCLEOTIDE SEQUENCE</scope>
    <source>
        <strain evidence="13">NBRC 105297</strain>
    </source>
</reference>
<keyword evidence="8 10" id="KW-1133">Transmembrane helix</keyword>
<dbReference type="AlphaFoldDB" id="A0A919TWN7"/>
<gene>
    <name evidence="13" type="ORF">Ate02nite_58070</name>
</gene>
<evidence type="ECO:0000256" key="3">
    <source>
        <dbReference type="ARBA" id="ARBA00022475"/>
    </source>
</evidence>
<evidence type="ECO:0000256" key="10">
    <source>
        <dbReference type="SAM" id="Phobius"/>
    </source>
</evidence>
<sequence>MTERALLPIATAAQTWTAVRGLLRPRWPLALLAVAVLTAGTAVGLVTIRLLGHIVDLVAAGRPADAVNGPVVALVLVAVGQAVAAGCGLTLVARLGEGMLADLRERFIDRALGLPLDQIEDAGAGDLTSRVTNDVTVIATAVRSALPELARSMLTIALTAVGLAVLDWRFLIAALLAAPIQIHTVRWYSGRALPLYARQRVSVGALQQQLQETVGGERTIRSLRLQDQHQELVRVRSLDAVDWTMRGIRVLTQFYARLNVAEFVGLSAVLVAGFLLVRSGSATIGTATVAALYFHSLFAPINTALGLVDDAQAAAASLVRLVGVAGLPPASTSDAIGPAAATVAVEQVDHAYRSGRPVLSGVSLDVAAGERVALVGASGAGKTTLAGLVAGIRRPTAGVVRLGGHKIEDLTPAAVRRSVVILTQEVYVFAGPLADDLRLARPDATDDELRTALSRVGAGDWLTALPAGLDTVVGDGGHRLTVTQAQQVALARLVLVDPPIAVLDEATAEAGSAGARQLEAAVEEALTGRTGIVVAHRLTQAVTADRVVVLDAGRVLESGTHADLAARPNGHYATLWQAWSHHRPPA</sequence>
<comment type="subcellular location">
    <subcellularLocation>
        <location evidence="1">Cell membrane</location>
        <topology evidence="1">Multi-pass membrane protein</topology>
    </subcellularLocation>
</comment>
<accession>A0A919TWN7</accession>
<organism evidence="13 14">
    <name type="scientific">Paractinoplanes tereljensis</name>
    <dbReference type="NCBI Taxonomy" id="571912"/>
    <lineage>
        <taxon>Bacteria</taxon>
        <taxon>Bacillati</taxon>
        <taxon>Actinomycetota</taxon>
        <taxon>Actinomycetes</taxon>
        <taxon>Micromonosporales</taxon>
        <taxon>Micromonosporaceae</taxon>
        <taxon>Paractinoplanes</taxon>
    </lineage>
</organism>
<dbReference type="InterPro" id="IPR003439">
    <property type="entry name" value="ABC_transporter-like_ATP-bd"/>
</dbReference>
<dbReference type="Pfam" id="PF00005">
    <property type="entry name" value="ABC_tran"/>
    <property type="match status" value="1"/>
</dbReference>
<dbReference type="InterPro" id="IPR011527">
    <property type="entry name" value="ABC1_TM_dom"/>
</dbReference>
<keyword evidence="4" id="KW-0997">Cell inner membrane</keyword>
<dbReference type="RefSeq" id="WP_203810989.1">
    <property type="nucleotide sequence ID" value="NZ_BOMY01000038.1"/>
</dbReference>
<keyword evidence="9 10" id="KW-0472">Membrane</keyword>
<dbReference type="InterPro" id="IPR036640">
    <property type="entry name" value="ABC1_TM_sf"/>
</dbReference>
<dbReference type="GO" id="GO:0005524">
    <property type="term" value="F:ATP binding"/>
    <property type="evidence" value="ECO:0007669"/>
    <property type="project" value="UniProtKB-KW"/>
</dbReference>
<dbReference type="CDD" id="cd07346">
    <property type="entry name" value="ABC_6TM_exporters"/>
    <property type="match status" value="1"/>
</dbReference>
<dbReference type="PROSITE" id="PS50893">
    <property type="entry name" value="ABC_TRANSPORTER_2"/>
    <property type="match status" value="1"/>
</dbReference>
<dbReference type="InterPro" id="IPR027417">
    <property type="entry name" value="P-loop_NTPase"/>
</dbReference>
<dbReference type="InterPro" id="IPR003593">
    <property type="entry name" value="AAA+_ATPase"/>
</dbReference>
<dbReference type="Pfam" id="PF00664">
    <property type="entry name" value="ABC_membrane"/>
    <property type="match status" value="1"/>
</dbReference>
<name>A0A919TWN7_9ACTN</name>
<dbReference type="SMART" id="SM00382">
    <property type="entry name" value="AAA"/>
    <property type="match status" value="1"/>
</dbReference>
<dbReference type="InterPro" id="IPR039421">
    <property type="entry name" value="Type_1_exporter"/>
</dbReference>
<evidence type="ECO:0000256" key="6">
    <source>
        <dbReference type="ARBA" id="ARBA00022741"/>
    </source>
</evidence>
<evidence type="ECO:0000256" key="9">
    <source>
        <dbReference type="ARBA" id="ARBA00023136"/>
    </source>
</evidence>
<evidence type="ECO:0000313" key="14">
    <source>
        <dbReference type="Proteomes" id="UP000623608"/>
    </source>
</evidence>
<dbReference type="EMBL" id="BOMY01000038">
    <property type="protein sequence ID" value="GIF23077.1"/>
    <property type="molecule type" value="Genomic_DNA"/>
</dbReference>
<keyword evidence="2" id="KW-0813">Transport</keyword>
<dbReference type="PROSITE" id="PS50929">
    <property type="entry name" value="ABC_TM1F"/>
    <property type="match status" value="1"/>
</dbReference>
<keyword evidence="6" id="KW-0547">Nucleotide-binding</keyword>
<keyword evidence="5 10" id="KW-0812">Transmembrane</keyword>
<feature type="domain" description="ABC transmembrane type-1" evidence="12">
    <location>
        <begin position="31"/>
        <end position="313"/>
    </location>
</feature>